<dbReference type="HAMAP" id="MF_00376">
    <property type="entry name" value="Dephospho_CoA_kinase"/>
    <property type="match status" value="1"/>
</dbReference>
<evidence type="ECO:0000313" key="5">
    <source>
        <dbReference type="EMBL" id="OAA94612.1"/>
    </source>
</evidence>
<evidence type="ECO:0000313" key="8">
    <source>
        <dbReference type="Proteomes" id="UP000093694"/>
    </source>
</evidence>
<comment type="catalytic activity">
    <reaction evidence="3">
        <text>3'-dephospho-CoA + ATP = ADP + CoA + H(+)</text>
        <dbReference type="Rhea" id="RHEA:18245"/>
        <dbReference type="ChEBI" id="CHEBI:15378"/>
        <dbReference type="ChEBI" id="CHEBI:30616"/>
        <dbReference type="ChEBI" id="CHEBI:57287"/>
        <dbReference type="ChEBI" id="CHEBI:57328"/>
        <dbReference type="ChEBI" id="CHEBI:456216"/>
        <dbReference type="EC" id="2.7.1.24"/>
    </reaction>
</comment>
<evidence type="ECO:0000313" key="7">
    <source>
        <dbReference type="Proteomes" id="UP000077384"/>
    </source>
</evidence>
<keyword evidence="3 5" id="KW-0808">Transferase</keyword>
<comment type="similarity">
    <text evidence="3">Belongs to the CoaE family.</text>
</comment>
<dbReference type="AlphaFoldDB" id="A0A162LDU3"/>
<comment type="caution">
    <text evidence="5">The sequence shown here is derived from an EMBL/GenBank/DDBJ whole genome shotgun (WGS) entry which is preliminary data.</text>
</comment>
<dbReference type="Pfam" id="PF01121">
    <property type="entry name" value="CoaE"/>
    <property type="match status" value="1"/>
</dbReference>
<dbReference type="Proteomes" id="UP000093694">
    <property type="component" value="Unassembled WGS sequence"/>
</dbReference>
<dbReference type="GO" id="GO:0004140">
    <property type="term" value="F:dephospho-CoA kinase activity"/>
    <property type="evidence" value="ECO:0007669"/>
    <property type="project" value="UniProtKB-UniRule"/>
</dbReference>
<gene>
    <name evidence="3 5" type="primary">coaE</name>
    <name evidence="6" type="ORF">CLCOS_25250</name>
    <name evidence="5" type="ORF">WX73_02323</name>
</gene>
<comment type="pathway">
    <text evidence="3">Cofactor biosynthesis; coenzyme A biosynthesis; CoA from (R)-pantothenate: step 5/5.</text>
</comment>
<dbReference type="RefSeq" id="WP_063600065.1">
    <property type="nucleotide sequence ID" value="NZ_LITQ01000002.1"/>
</dbReference>
<dbReference type="EMBL" id="LITQ01000002">
    <property type="protein sequence ID" value="OAA94612.1"/>
    <property type="molecule type" value="Genomic_DNA"/>
</dbReference>
<organism evidence="5 7">
    <name type="scientific">Clostridium coskatii</name>
    <dbReference type="NCBI Taxonomy" id="1705578"/>
    <lineage>
        <taxon>Bacteria</taxon>
        <taxon>Bacillati</taxon>
        <taxon>Bacillota</taxon>
        <taxon>Clostridia</taxon>
        <taxon>Eubacteriales</taxon>
        <taxon>Clostridiaceae</taxon>
        <taxon>Clostridium</taxon>
    </lineage>
</organism>
<keyword evidence="2 3" id="KW-0067">ATP-binding</keyword>
<keyword evidence="1 3" id="KW-0547">Nucleotide-binding</keyword>
<evidence type="ECO:0000256" key="2">
    <source>
        <dbReference type="ARBA" id="ARBA00022840"/>
    </source>
</evidence>
<dbReference type="PANTHER" id="PTHR10695">
    <property type="entry name" value="DEPHOSPHO-COA KINASE-RELATED"/>
    <property type="match status" value="1"/>
</dbReference>
<evidence type="ECO:0000313" key="6">
    <source>
        <dbReference type="EMBL" id="OBR93482.1"/>
    </source>
</evidence>
<dbReference type="PANTHER" id="PTHR10695:SF46">
    <property type="entry name" value="BIFUNCTIONAL COENZYME A SYNTHASE-RELATED"/>
    <property type="match status" value="1"/>
</dbReference>
<feature type="binding site" evidence="3">
    <location>
        <begin position="11"/>
        <end position="16"/>
    </location>
    <ligand>
        <name>ATP</name>
        <dbReference type="ChEBI" id="CHEBI:30616"/>
    </ligand>
</feature>
<sequence>MIKIGLTGGIGSGKSTVSDILREHGISIVDADIIAREVIEKYPVIIEKIKCIFGERFIDLSGKLKRKEFGNYIFSNEGERTKYESIIMPFIKKEILKKVEELEQKCEKICVIDGATLIENGFCSYLDEMLLVWVNKEVQISRVKSRDKLAEGQVLSRINSQMPLEEKKKYADFVLDNSNTLDETKTQLKEIFIRISRKYGGVKCPKI</sequence>
<dbReference type="PATRIC" id="fig|1705578.3.peg.1646"/>
<keyword evidence="3" id="KW-0963">Cytoplasm</keyword>
<dbReference type="CDD" id="cd02022">
    <property type="entry name" value="DPCK"/>
    <property type="match status" value="1"/>
</dbReference>
<reference evidence="5 7" key="1">
    <citation type="journal article" date="2015" name="Biotechnol. Bioeng.">
        <title>Genome sequence and phenotypic characterization of Caulobacter segnis.</title>
        <authorList>
            <person name="Patel S."/>
            <person name="Fletcher B."/>
            <person name="Scott D.C."/>
            <person name="Ely B."/>
        </authorList>
    </citation>
    <scope>NUCLEOTIDE SEQUENCE [LARGE SCALE GENOMIC DNA]</scope>
    <source>
        <strain evidence="5 7">PS02</strain>
    </source>
</reference>
<dbReference type="Gene3D" id="3.40.50.300">
    <property type="entry name" value="P-loop containing nucleotide triphosphate hydrolases"/>
    <property type="match status" value="1"/>
</dbReference>
<comment type="function">
    <text evidence="3">Catalyzes the phosphorylation of the 3'-hydroxyl group of dephosphocoenzyme A to form coenzyme A.</text>
</comment>
<dbReference type="GO" id="GO:0005737">
    <property type="term" value="C:cytoplasm"/>
    <property type="evidence" value="ECO:0007669"/>
    <property type="project" value="UniProtKB-SubCell"/>
</dbReference>
<dbReference type="GO" id="GO:0015937">
    <property type="term" value="P:coenzyme A biosynthetic process"/>
    <property type="evidence" value="ECO:0007669"/>
    <property type="project" value="UniProtKB-UniRule"/>
</dbReference>
<keyword evidence="3" id="KW-0173">Coenzyme A biosynthesis</keyword>
<comment type="subcellular location">
    <subcellularLocation>
        <location evidence="3">Cytoplasm</location>
    </subcellularLocation>
</comment>
<reference evidence="6 8" key="2">
    <citation type="journal article" date="2016" name="Front. Microbiol.">
        <title>Industrial Acetogenic Biocatalysts: A Comparative Metabolic and Genomic Analysis.</title>
        <authorList>
            <person name="Bengelsdorf F."/>
            <person name="Poehlein A."/>
            <person name="Sonja S."/>
            <person name="Erz C."/>
            <person name="Hummel T."/>
            <person name="Hoffmeister S."/>
            <person name="Daniel R."/>
            <person name="Durre P."/>
        </authorList>
    </citation>
    <scope>NUCLEOTIDE SEQUENCE [LARGE SCALE GENOMIC DNA]</scope>
    <source>
        <strain evidence="6 8">PTA-10522</strain>
    </source>
</reference>
<dbReference type="EMBL" id="LROR01000053">
    <property type="protein sequence ID" value="OBR93482.1"/>
    <property type="molecule type" value="Genomic_DNA"/>
</dbReference>
<dbReference type="InterPro" id="IPR027417">
    <property type="entry name" value="P-loop_NTPase"/>
</dbReference>
<dbReference type="SUPFAM" id="SSF52540">
    <property type="entry name" value="P-loop containing nucleoside triphosphate hydrolases"/>
    <property type="match status" value="1"/>
</dbReference>
<dbReference type="InterPro" id="IPR001977">
    <property type="entry name" value="Depp_CoAkinase"/>
</dbReference>
<keyword evidence="3 5" id="KW-0418">Kinase</keyword>
<evidence type="ECO:0000256" key="1">
    <source>
        <dbReference type="ARBA" id="ARBA00022741"/>
    </source>
</evidence>
<dbReference type="PROSITE" id="PS51219">
    <property type="entry name" value="DPCK"/>
    <property type="match status" value="1"/>
</dbReference>
<dbReference type="GO" id="GO:0005524">
    <property type="term" value="F:ATP binding"/>
    <property type="evidence" value="ECO:0007669"/>
    <property type="project" value="UniProtKB-UniRule"/>
</dbReference>
<proteinExistence type="inferred from homology"/>
<accession>A0A162LDU3</accession>
<keyword evidence="8" id="KW-1185">Reference proteome</keyword>
<evidence type="ECO:0000256" key="3">
    <source>
        <dbReference type="HAMAP-Rule" id="MF_00376"/>
    </source>
</evidence>
<protein>
    <recommendedName>
        <fullName evidence="3 4">Dephospho-CoA kinase</fullName>
        <ecNumber evidence="3 4">2.7.1.24</ecNumber>
    </recommendedName>
    <alternativeName>
        <fullName evidence="3">Dephosphocoenzyme A kinase</fullName>
    </alternativeName>
</protein>
<dbReference type="NCBIfam" id="TIGR00152">
    <property type="entry name" value="dephospho-CoA kinase"/>
    <property type="match status" value="1"/>
</dbReference>
<dbReference type="EC" id="2.7.1.24" evidence="3 4"/>
<dbReference type="Proteomes" id="UP000077384">
    <property type="component" value="Unassembled WGS sequence"/>
</dbReference>
<name>A0A162LDU3_9CLOT</name>
<dbReference type="UniPathway" id="UPA00241">
    <property type="reaction ID" value="UER00356"/>
</dbReference>
<evidence type="ECO:0000256" key="4">
    <source>
        <dbReference type="NCBIfam" id="TIGR00152"/>
    </source>
</evidence>